<evidence type="ECO:0000256" key="1">
    <source>
        <dbReference type="SAM" id="MobiDB-lite"/>
    </source>
</evidence>
<dbReference type="AlphaFoldDB" id="A0AAD9UQU8"/>
<reference evidence="3" key="1">
    <citation type="journal article" date="2023" name="Nat. Microbiol.">
        <title>Babesia duncani multi-omics identifies virulence factors and drug targets.</title>
        <authorList>
            <person name="Singh P."/>
            <person name="Lonardi S."/>
            <person name="Liang Q."/>
            <person name="Vydyam P."/>
            <person name="Khabirova E."/>
            <person name="Fang T."/>
            <person name="Gihaz S."/>
            <person name="Thekkiniath J."/>
            <person name="Munshi M."/>
            <person name="Abel S."/>
            <person name="Ciampossin L."/>
            <person name="Batugedara G."/>
            <person name="Gupta M."/>
            <person name="Lu X.M."/>
            <person name="Lenz T."/>
            <person name="Chakravarty S."/>
            <person name="Cornillot E."/>
            <person name="Hu Y."/>
            <person name="Ma W."/>
            <person name="Gonzalez L.M."/>
            <person name="Sanchez S."/>
            <person name="Estrada K."/>
            <person name="Sanchez-Flores A."/>
            <person name="Montero E."/>
            <person name="Harb O.S."/>
            <person name="Le Roch K.G."/>
            <person name="Mamoun C.B."/>
        </authorList>
    </citation>
    <scope>NUCLEOTIDE SEQUENCE</scope>
    <source>
        <strain evidence="3">WA1</strain>
    </source>
</reference>
<dbReference type="KEGG" id="bdw:94335526"/>
<dbReference type="Proteomes" id="UP001214638">
    <property type="component" value="Unassembled WGS sequence"/>
</dbReference>
<comment type="caution">
    <text evidence="3">The sequence shown here is derived from an EMBL/GenBank/DDBJ whole genome shotgun (WGS) entry which is preliminary data.</text>
</comment>
<keyword evidence="4" id="KW-1185">Reference proteome</keyword>
<dbReference type="EMBL" id="JALLKP010000001">
    <property type="protein sequence ID" value="KAK2198219.1"/>
    <property type="molecule type" value="Genomic_DNA"/>
</dbReference>
<feature type="compositionally biased region" description="Low complexity" evidence="1">
    <location>
        <begin position="187"/>
        <end position="204"/>
    </location>
</feature>
<feature type="region of interest" description="Disordered" evidence="1">
    <location>
        <begin position="185"/>
        <end position="204"/>
    </location>
</feature>
<organism evidence="3 4">
    <name type="scientific">Babesia duncani</name>
    <dbReference type="NCBI Taxonomy" id="323732"/>
    <lineage>
        <taxon>Eukaryota</taxon>
        <taxon>Sar</taxon>
        <taxon>Alveolata</taxon>
        <taxon>Apicomplexa</taxon>
        <taxon>Aconoidasida</taxon>
        <taxon>Piroplasmida</taxon>
        <taxon>Babesiidae</taxon>
        <taxon>Babesia</taxon>
    </lineage>
</organism>
<dbReference type="GeneID" id="94335526"/>
<evidence type="ECO:0000313" key="2">
    <source>
        <dbReference type="EMBL" id="KAK2194881.1"/>
    </source>
</evidence>
<evidence type="ECO:0000313" key="4">
    <source>
        <dbReference type="Proteomes" id="UP001214638"/>
    </source>
</evidence>
<proteinExistence type="predicted"/>
<accession>A0AAD9UQU8</accession>
<evidence type="ECO:0000313" key="3">
    <source>
        <dbReference type="EMBL" id="KAK2198219.1"/>
    </source>
</evidence>
<feature type="region of interest" description="Disordered" evidence="1">
    <location>
        <begin position="410"/>
        <end position="432"/>
    </location>
</feature>
<dbReference type="EMBL" id="JALLKP010000032">
    <property type="protein sequence ID" value="KAK2194881.1"/>
    <property type="molecule type" value="Genomic_DNA"/>
</dbReference>
<gene>
    <name evidence="3" type="ORF">BdWA1_001228</name>
    <name evidence="2" type="ORF">BdWA1_003652</name>
</gene>
<protein>
    <submittedName>
        <fullName evidence="3">Uncharacterized protein</fullName>
    </submittedName>
</protein>
<sequence length="849" mass="95473">MAQESPNVSISEDIRQEYSILMSFHVSGISLRPWIMKYMDNKPVYIHWRLCTDGTQYNESINGNNGDLLLDWTSESFSLQKAKATNVDTAFIVAQIEAINKKKNILSNPVINIDIVINNVGTKSVLASAVCHVANCKVRSKLSMLTLKLKSKQGSFWGVIDLCYVSQQRWVKVSKQKLACFNKANKSNSDASTPSSIASAPSSARSDQNEEIMIFWNSQNTCFVRQHEKDYQLQMMYNFITTSNIVTSARTLSLISRTSSIVSSSNGSVRTQSILNPPYDSSRSFALPDSLGSISQSARVSITNELVNEESDAESDDSYYSKVSMTYISSQKSIEDDDIEHMLSQQNECIQSTLTKQFSITSDSNNRILYTKRTYSEDLLLNDETEDLRDVDNESIELLENCKSATGLGIDLSSTRDGSSGNGSIGMTEQEPPDCKKMVMRRTLADLTLERTVSTAKPSLDHMGQHSDASQSGYFVFDVTDEQEHDGSFDVYLSHLNVPPLPLRTTNYISYYEGYEESPIGLGGHIPSIDALTNQSDISTNLNVPASVRMSHVYEEMCNAAFKMCQRMIPRRRQDIAELKRATSLQIYESSWNEQFTSRTNEVIHIQDHDNVLLSKSNYTRAIYYILKSELQPIGLEYYYNTTSEDSEIQNLQAFLNDALDFKYQKVDTIPVLVTGLLKLLERHSENGVNVASRMNTIVVKHLGILGQDPNVRKEHISLFTTIALDVLIDQIHMEMDVKKGLLNSPIASSICDSSPSTFYGDYDVFEHVFARVNKSGNEESNSHDCENTNHDVDAIISRMSSDIKRLDSRQLCNISRFQSKSTKRRGCLAATEKLKSMAYEFFCGRSKL</sequence>
<dbReference type="RefSeq" id="XP_067805061.1">
    <property type="nucleotide sequence ID" value="XM_067946270.1"/>
</dbReference>
<name>A0AAD9UQU8_9APIC</name>